<dbReference type="PANTHER" id="PTHR46983:SF3">
    <property type="entry name" value="CHPADIPLOID STATE MAINTENANCE PROTEIN CHPA"/>
    <property type="match status" value="1"/>
</dbReference>
<dbReference type="CDD" id="cd06466">
    <property type="entry name" value="p23_CS_SGT1_like"/>
    <property type="match status" value="1"/>
</dbReference>
<dbReference type="InterPro" id="IPR039790">
    <property type="entry name" value="CHRD1"/>
</dbReference>
<feature type="region of interest" description="Disordered" evidence="4">
    <location>
        <begin position="202"/>
        <end position="248"/>
    </location>
</feature>
<feature type="compositionally biased region" description="Basic and acidic residues" evidence="4">
    <location>
        <begin position="17"/>
        <end position="30"/>
    </location>
</feature>
<feature type="region of interest" description="Disordered" evidence="4">
    <location>
        <begin position="627"/>
        <end position="686"/>
    </location>
</feature>
<feature type="compositionally biased region" description="Basic and acidic residues" evidence="4">
    <location>
        <begin position="66"/>
        <end position="75"/>
    </location>
</feature>
<evidence type="ECO:0000313" key="7">
    <source>
        <dbReference type="EMBL" id="OAL25575.1"/>
    </source>
</evidence>
<evidence type="ECO:0000256" key="1">
    <source>
        <dbReference type="ARBA" id="ARBA00022723"/>
    </source>
</evidence>
<dbReference type="RefSeq" id="XP_022495325.1">
    <property type="nucleotide sequence ID" value="XM_022648674.1"/>
</dbReference>
<keyword evidence="1" id="KW-0479">Metal-binding</keyword>
<dbReference type="AlphaFoldDB" id="A0A178C944"/>
<dbReference type="InterPro" id="IPR007051">
    <property type="entry name" value="CHORD_dom"/>
</dbReference>
<feature type="domain" description="CS" evidence="5">
    <location>
        <begin position="757"/>
        <end position="852"/>
    </location>
</feature>
<dbReference type="Pfam" id="PF04968">
    <property type="entry name" value="CHORD"/>
    <property type="match status" value="2"/>
</dbReference>
<feature type="domain" description="CHORD" evidence="6">
    <location>
        <begin position="670"/>
        <end position="731"/>
    </location>
</feature>
<feature type="compositionally biased region" description="Low complexity" evidence="4">
    <location>
        <begin position="346"/>
        <end position="358"/>
    </location>
</feature>
<dbReference type="InterPro" id="IPR058706">
    <property type="entry name" value="zf-C2H2_AHC1-like"/>
</dbReference>
<keyword evidence="8" id="KW-1185">Reference proteome</keyword>
<dbReference type="PROSITE" id="PS51203">
    <property type="entry name" value="CS"/>
    <property type="match status" value="1"/>
</dbReference>
<reference evidence="7 8" key="1">
    <citation type="submission" date="2016-03" db="EMBL/GenBank/DDBJ databases">
        <title>The draft genome sequence of Fonsecaea nubica causative agent of cutaneous subcutaneous infection in human host.</title>
        <authorList>
            <person name="Costa F."/>
            <person name="Sybren D.H."/>
            <person name="Raittz R.T."/>
            <person name="Weiss V.A."/>
            <person name="Leao A.C."/>
            <person name="Gomes R."/>
            <person name="De Souza E.M."/>
            <person name="Pedrosa F.O."/>
            <person name="Steffens M.B."/>
            <person name="Bombassaro A."/>
            <person name="Tadra-Sfeir M.Z."/>
            <person name="Moreno L.F."/>
            <person name="Najafzadeh M.J."/>
            <person name="Felipe M.S."/>
            <person name="Teixeira M."/>
            <person name="Sun J."/>
            <person name="Xi L."/>
            <person name="Castro M.A."/>
            <person name="Vicente V.A."/>
        </authorList>
    </citation>
    <scope>NUCLEOTIDE SEQUENCE [LARGE SCALE GENOMIC DNA]</scope>
    <source>
        <strain evidence="7 8">CBS 269.64</strain>
    </source>
</reference>
<evidence type="ECO:0000256" key="4">
    <source>
        <dbReference type="SAM" id="MobiDB-lite"/>
    </source>
</evidence>
<protein>
    <submittedName>
        <fullName evidence="7">Uncharacterized protein</fullName>
    </submittedName>
</protein>
<dbReference type="InterPro" id="IPR008978">
    <property type="entry name" value="HSP20-like_chaperone"/>
</dbReference>
<organism evidence="7 8">
    <name type="scientific">Fonsecaea nubica</name>
    <dbReference type="NCBI Taxonomy" id="856822"/>
    <lineage>
        <taxon>Eukaryota</taxon>
        <taxon>Fungi</taxon>
        <taxon>Dikarya</taxon>
        <taxon>Ascomycota</taxon>
        <taxon>Pezizomycotina</taxon>
        <taxon>Eurotiomycetes</taxon>
        <taxon>Chaetothyriomycetidae</taxon>
        <taxon>Chaetothyriales</taxon>
        <taxon>Herpotrichiellaceae</taxon>
        <taxon>Fonsecaea</taxon>
    </lineage>
</organism>
<evidence type="ECO:0000259" key="6">
    <source>
        <dbReference type="PROSITE" id="PS51401"/>
    </source>
</evidence>
<comment type="caution">
    <text evidence="7">The sequence shown here is derived from an EMBL/GenBank/DDBJ whole genome shotgun (WGS) entry which is preliminary data.</text>
</comment>
<evidence type="ECO:0000256" key="3">
    <source>
        <dbReference type="ARBA" id="ARBA00022833"/>
    </source>
</evidence>
<dbReference type="Pfam" id="PF25909">
    <property type="entry name" value="zf-C2H2_AHC1"/>
    <property type="match status" value="1"/>
</dbReference>
<dbReference type="InterPro" id="IPR007052">
    <property type="entry name" value="CS_dom"/>
</dbReference>
<feature type="region of interest" description="Disordered" evidence="4">
    <location>
        <begin position="1"/>
        <end position="83"/>
    </location>
</feature>
<feature type="compositionally biased region" description="Acidic residues" evidence="4">
    <location>
        <begin position="653"/>
        <end position="662"/>
    </location>
</feature>
<dbReference type="SUPFAM" id="SSF49764">
    <property type="entry name" value="HSP20-like chaperones"/>
    <property type="match status" value="1"/>
</dbReference>
<feature type="region of interest" description="Disordered" evidence="4">
    <location>
        <begin position="423"/>
        <end position="569"/>
    </location>
</feature>
<keyword evidence="3" id="KW-0862">Zinc</keyword>
<name>A0A178C944_9EURO</name>
<evidence type="ECO:0000256" key="2">
    <source>
        <dbReference type="ARBA" id="ARBA00022737"/>
    </source>
</evidence>
<feature type="compositionally biased region" description="Low complexity" evidence="4">
    <location>
        <begin position="443"/>
        <end position="458"/>
    </location>
</feature>
<feature type="compositionally biased region" description="Polar residues" evidence="4">
    <location>
        <begin position="502"/>
        <end position="511"/>
    </location>
</feature>
<gene>
    <name evidence="7" type="ORF">AYO20_10416</name>
</gene>
<proteinExistence type="predicted"/>
<dbReference type="Pfam" id="PF04969">
    <property type="entry name" value="CS"/>
    <property type="match status" value="1"/>
</dbReference>
<feature type="compositionally biased region" description="Low complexity" evidence="4">
    <location>
        <begin position="222"/>
        <end position="232"/>
    </location>
</feature>
<accession>A0A178C944</accession>
<evidence type="ECO:0000259" key="5">
    <source>
        <dbReference type="PROSITE" id="PS51203"/>
    </source>
</evidence>
<evidence type="ECO:0000313" key="8">
    <source>
        <dbReference type="Proteomes" id="UP000185904"/>
    </source>
</evidence>
<feature type="compositionally biased region" description="Acidic residues" evidence="4">
    <location>
        <begin position="532"/>
        <end position="548"/>
    </location>
</feature>
<dbReference type="Gene3D" id="4.10.1130.20">
    <property type="match status" value="2"/>
</dbReference>
<dbReference type="OrthoDB" id="5355528at2759"/>
<dbReference type="Proteomes" id="UP000185904">
    <property type="component" value="Unassembled WGS sequence"/>
</dbReference>
<dbReference type="PANTHER" id="PTHR46983">
    <property type="entry name" value="CYSTEINE AND HISTIDINE-RICH DOMAIN-CONTAINING PROTEIN 1"/>
    <property type="match status" value="1"/>
</dbReference>
<dbReference type="EMBL" id="LVCJ01000111">
    <property type="protein sequence ID" value="OAL25575.1"/>
    <property type="molecule type" value="Genomic_DNA"/>
</dbReference>
<feature type="region of interest" description="Disordered" evidence="4">
    <location>
        <begin position="340"/>
        <end position="374"/>
    </location>
</feature>
<dbReference type="Gene3D" id="2.60.40.790">
    <property type="match status" value="1"/>
</dbReference>
<keyword evidence="2" id="KW-0677">Repeat</keyword>
<sequence>MPATHKRKQSTDTQSQSERKRAKFVDKESGAHVPPNSTRALPPDSPKIAGFLPNDSPSFLPTPPEQKMEDSEMRQVESPQQDADAARLQSIRNVIQTQISLEILLKHNELRLIDQEIAKSQASLEQLRRCKEIPFPATQHLSIGVSNGTGSALRSSFPPPLPQSPAPWGVQDGPYSRHYAKWLLPDPRFDGGEQEPIAITPVGKSPMKFRSQTRGQFAEGPQSSSQARAQRSGKLKSLPAGYGQPKEKATGPMIIKRKSDGATVKLVCPDCGRFDFGSAQGFINHCRIGHGRSFASHDAAADACGEPVEVDETGAMIGVEPTVTPVAGNVHPLIRSAKLLTPTPPRTSQTTLGTTPTTGSVKRTQVSPDFRGSALTPNLSELVKARGLGLDLQEMVLDAKTKVELPESDSEDDEMEVDIPMQHTGQGRHPQVAGSKQPPKPTKSPMSSPLLNSSMLRSTTNLRGGVPQYDGADDKPTQHRPRGMTLPMNGATPSDLHPSDPSPTSESNQAPSLVDDDEFEPHSPSSSSASDEHDDNEVEFEVQGDDDDARSVLRGPDFQPSCTQASEGTGWMCCKPRVLTFDEFLSIPPCTKGKHSTVDDTPAPAPKADALKASDIVAAAPIPSPVPITRPLGSGLATAQQPTPSATPKPEPPEDESDDPDAEIPSNATCKRRGCGKSREPNVPRDEEECVYHSGVPLFHEGSKGWTCCKRRVLEFDEFMKIEGCKTKKRHCYIGKPKKKEGGITDGETSADTEQLLENVRSDFYQTANSVIVSFYLKKIDKEKARVEFTDDGLSVDLDLPTQDGKRFTRNIPLFAPVDPDKCQFKIMGTKLELTLAKKDGAIIGKGWQVGAQLSNEEQVDEKMHLNKHDAKWIAP</sequence>
<dbReference type="GO" id="GO:0046872">
    <property type="term" value="F:metal ion binding"/>
    <property type="evidence" value="ECO:0007669"/>
    <property type="project" value="UniProtKB-KW"/>
</dbReference>
<dbReference type="GeneID" id="34593805"/>
<dbReference type="PROSITE" id="PS51401">
    <property type="entry name" value="CHORD"/>
    <property type="match status" value="1"/>
</dbReference>